<evidence type="ECO:0000313" key="1">
    <source>
        <dbReference type="EMBL" id="PXX38574.1"/>
    </source>
</evidence>
<keyword evidence="2" id="KW-1185">Reference proteome</keyword>
<name>A0A318ITQ2_9BURK</name>
<proteinExistence type="predicted"/>
<reference evidence="1 2" key="1">
    <citation type="submission" date="2018-05" db="EMBL/GenBank/DDBJ databases">
        <title>Genomic Encyclopedia of Type Strains, Phase IV (KMG-IV): sequencing the most valuable type-strain genomes for metagenomic binning, comparative biology and taxonomic classification.</title>
        <authorList>
            <person name="Goeker M."/>
        </authorList>
    </citation>
    <scope>NUCLEOTIDE SEQUENCE [LARGE SCALE GENOMIC DNA]</scope>
    <source>
        <strain evidence="1 2">DSM 19792</strain>
    </source>
</reference>
<dbReference type="InterPro" id="IPR016024">
    <property type="entry name" value="ARM-type_fold"/>
</dbReference>
<dbReference type="RefSeq" id="WP_170133669.1">
    <property type="nucleotide sequence ID" value="NZ_QJKB01000012.1"/>
</dbReference>
<sequence length="1122" mass="125806">MQGMIKLVKLVRMQPKERHCEIELSQAPQSTVAAPVYLVNVREGHPDAEWQESSKTPFPVSLSQAESLFAQALASKLEQGFVDTSAASASDVPATPVTPEAPDVPKSDAMQWGHSSQTLVQKISKPASVSGQEKILLDRLPPRVWSGMSRTDQTRTVWRIGERRVQAAVPRLVELLETADPMLDYCIAYAIGRCGDAGARVAMQELSQRSKDTRVRHMALQAWLALATLEERREHALGLLALWPADLQAAWKKAEHAPNLQAGMDEILLVLPASKTWQTWRHDDWLEQLDMIAQAGISPLARTLLLQQLNSLPVNISVFRAFRHLYKSAEFRADAELFGILHQRFEKTWPLFLLSSRTSYVYLERRYVSYADEVNKPNSRVAYSSLTRDYLRRRTWRTLRRLGELGSADFTSMATGVLLACDDAHAGKPQIQRLDNWNYQSRSYTTERRYLSPYASWMVFNQLIHQHDSEVSRSRTALKWWTSVTTDELTDQLIYPARTKRHEAFPKLWDAAPEKLLYLLQHSLCHGVHVFAARALIDNQAYCQQLSATQLQGLLQSAYLPTQEFAFAAIQQHFAGQAPDLEWLLVLLATAYVPAAEFALGFISKKPELYAQEAGLILAMITSPSPAVRAACRMLVHGATPATRQQVLARLSGWASQADLVTSHAEAVRDDLQWLIHSVLAEQVAALPDHDIAAWCNLLQASHFWQQALATDILLAHPAGIAHVSPLLLRDLLQDADAGRQSLGSRLFAALPADVLRQQPDLVATLATALDARVRSAMTPVISQLAVHDEFAEKLLAHFIDVIFRSDNVDGEDSVHTDIINWCSGPLLAATLALPVDMQWRLLQARSKGAQELGAILLRQEQGAQGTQSTLAASLSILQWATLGKHAVLQVRLQAQAYFSQHLPEVRQQLNDALRILDTRWPETRSFAVEYFSNNISADEWNLSQLLALCDHQQAAVQRLGRQLITRHFRMEDAAEYVLSLSQHPSASMQLFVSQWLEQSVQAYADKLLALQHLQQLQPYFLSVLSHVNKARTVKNRVIRFLQEQGLLSAGHAQFVARIFTRQVLTVAIQDKAQYILGLTQLQTAYPALETEADWPMHIVAPRLHHNQNQPQRAAPISAESV</sequence>
<dbReference type="SUPFAM" id="SSF48371">
    <property type="entry name" value="ARM repeat"/>
    <property type="match status" value="1"/>
</dbReference>
<dbReference type="Proteomes" id="UP000247792">
    <property type="component" value="Unassembled WGS sequence"/>
</dbReference>
<dbReference type="AlphaFoldDB" id="A0A318ITQ2"/>
<gene>
    <name evidence="1" type="ORF">DFR42_11286</name>
</gene>
<accession>A0A318ITQ2</accession>
<evidence type="ECO:0000313" key="2">
    <source>
        <dbReference type="Proteomes" id="UP000247792"/>
    </source>
</evidence>
<organism evidence="1 2">
    <name type="scientific">Undibacterium pigrum</name>
    <dbReference type="NCBI Taxonomy" id="401470"/>
    <lineage>
        <taxon>Bacteria</taxon>
        <taxon>Pseudomonadati</taxon>
        <taxon>Pseudomonadota</taxon>
        <taxon>Betaproteobacteria</taxon>
        <taxon>Burkholderiales</taxon>
        <taxon>Oxalobacteraceae</taxon>
        <taxon>Undibacterium</taxon>
    </lineage>
</organism>
<dbReference type="EMBL" id="QJKB01000012">
    <property type="protein sequence ID" value="PXX38574.1"/>
    <property type="molecule type" value="Genomic_DNA"/>
</dbReference>
<dbReference type="Gene3D" id="1.25.10.10">
    <property type="entry name" value="Leucine-rich Repeat Variant"/>
    <property type="match status" value="1"/>
</dbReference>
<dbReference type="InterPro" id="IPR011989">
    <property type="entry name" value="ARM-like"/>
</dbReference>
<protein>
    <submittedName>
        <fullName evidence="1">HEAT repeat protein</fullName>
    </submittedName>
</protein>
<comment type="caution">
    <text evidence="1">The sequence shown here is derived from an EMBL/GenBank/DDBJ whole genome shotgun (WGS) entry which is preliminary data.</text>
</comment>